<dbReference type="CDD" id="cd11643">
    <property type="entry name" value="Precorrin-6A-synthase"/>
    <property type="match status" value="1"/>
</dbReference>
<dbReference type="GO" id="GO:0032259">
    <property type="term" value="P:methylation"/>
    <property type="evidence" value="ECO:0007669"/>
    <property type="project" value="UniProtKB-KW"/>
</dbReference>
<comment type="catalytic activity">
    <reaction evidence="6">
        <text>precorrin-5 + S-adenosyl-L-methionine + H2O = precorrin-6A + acetate + S-adenosyl-L-homocysteine + 2 H(+)</text>
        <dbReference type="Rhea" id="RHEA:18261"/>
        <dbReference type="ChEBI" id="CHEBI:15377"/>
        <dbReference type="ChEBI" id="CHEBI:15378"/>
        <dbReference type="ChEBI" id="CHEBI:30089"/>
        <dbReference type="ChEBI" id="CHEBI:57856"/>
        <dbReference type="ChEBI" id="CHEBI:59789"/>
        <dbReference type="ChEBI" id="CHEBI:77871"/>
        <dbReference type="ChEBI" id="CHEBI:77872"/>
        <dbReference type="EC" id="2.1.1.152"/>
    </reaction>
</comment>
<dbReference type="Pfam" id="PF00590">
    <property type="entry name" value="TP_methylase"/>
    <property type="match status" value="1"/>
</dbReference>
<evidence type="ECO:0000256" key="1">
    <source>
        <dbReference type="ARBA" id="ARBA00004953"/>
    </source>
</evidence>
<sequence length="257" mass="28432">MQRFSVIGIGAGHPDQLTIQAVNALNRLDVLFIPRKAGQKDDLATLRREICRRHLTNPSTRIIEFNLPQRAADDNRYVETVDEWHQAIACAYCELIKAHVPEDGAAGLLVWGDPSLYDSTLRILDRVDALRGHPVARDVIPGVTSMQALTAAHGVTLNDIARPVVITTGRLLRQGFPVDADTALVMLDGGCAFTCLAGADFDIWWGAYLGMEHQLLRSGPLDRIGPEIVALRAEARERHGWIMDIYLLRRRSACALP</sequence>
<dbReference type="InterPro" id="IPR012797">
    <property type="entry name" value="CobF"/>
</dbReference>
<dbReference type="InterPro" id="IPR014777">
    <property type="entry name" value="4pyrrole_Mease_sub1"/>
</dbReference>
<evidence type="ECO:0000256" key="6">
    <source>
        <dbReference type="PIRNR" id="PIRNR036525"/>
    </source>
</evidence>
<dbReference type="EC" id="2.1.1.152" evidence="6"/>
<organism evidence="8 9">
    <name type="scientific">Camelimonas abortus</name>
    <dbReference type="NCBI Taxonomy" id="1017184"/>
    <lineage>
        <taxon>Bacteria</taxon>
        <taxon>Pseudomonadati</taxon>
        <taxon>Pseudomonadota</taxon>
        <taxon>Alphaproteobacteria</taxon>
        <taxon>Hyphomicrobiales</taxon>
        <taxon>Chelatococcaceae</taxon>
        <taxon>Camelimonas</taxon>
    </lineage>
</organism>
<accession>A0ABV7LII8</accession>
<evidence type="ECO:0000256" key="4">
    <source>
        <dbReference type="ARBA" id="ARBA00022679"/>
    </source>
</evidence>
<reference evidence="9" key="1">
    <citation type="journal article" date="2019" name="Int. J. Syst. Evol. Microbiol.">
        <title>The Global Catalogue of Microorganisms (GCM) 10K type strain sequencing project: providing services to taxonomists for standard genome sequencing and annotation.</title>
        <authorList>
            <consortium name="The Broad Institute Genomics Platform"/>
            <consortium name="The Broad Institute Genome Sequencing Center for Infectious Disease"/>
            <person name="Wu L."/>
            <person name="Ma J."/>
        </authorList>
    </citation>
    <scope>NUCLEOTIDE SEQUENCE [LARGE SCALE GENOMIC DNA]</scope>
    <source>
        <strain evidence="9">CCM 7941</strain>
    </source>
</reference>
<comment type="function">
    <text evidence="6">Catalyzes the methylation of C-1 in precorrin-5 and the subsequent extrusion of acetic acid from the resulting intermediate to form cobalt-precorrin-6A.</text>
</comment>
<dbReference type="PANTHER" id="PTHR43467">
    <property type="entry name" value="COBALT-PRECORRIN-2 C(20)-METHYLTRANSFERASE"/>
    <property type="match status" value="1"/>
</dbReference>
<dbReference type="Proteomes" id="UP001595536">
    <property type="component" value="Unassembled WGS sequence"/>
</dbReference>
<keyword evidence="3 6" id="KW-0489">Methyltransferase</keyword>
<proteinExistence type="predicted"/>
<comment type="pathway">
    <text evidence="1">Cofactor biosynthesis; adenosylcobalamin biosynthesis.</text>
</comment>
<dbReference type="InterPro" id="IPR035996">
    <property type="entry name" value="4pyrrol_Methylase_sf"/>
</dbReference>
<dbReference type="Gene3D" id="3.30.950.10">
    <property type="entry name" value="Methyltransferase, Cobalt-precorrin-4 Transmethylase, Domain 2"/>
    <property type="match status" value="1"/>
</dbReference>
<evidence type="ECO:0000256" key="3">
    <source>
        <dbReference type="ARBA" id="ARBA00022603"/>
    </source>
</evidence>
<evidence type="ECO:0000256" key="2">
    <source>
        <dbReference type="ARBA" id="ARBA00022573"/>
    </source>
</evidence>
<feature type="domain" description="Tetrapyrrole methylase" evidence="7">
    <location>
        <begin position="4"/>
        <end position="223"/>
    </location>
</feature>
<keyword evidence="5 6" id="KW-0949">S-adenosyl-L-methionine</keyword>
<name>A0ABV7LII8_9HYPH</name>
<dbReference type="InterPro" id="IPR014776">
    <property type="entry name" value="4pyrrole_Mease_sub2"/>
</dbReference>
<keyword evidence="2" id="KW-0169">Cobalamin biosynthesis</keyword>
<keyword evidence="9" id="KW-1185">Reference proteome</keyword>
<comment type="caution">
    <text evidence="8">The sequence shown here is derived from an EMBL/GenBank/DDBJ whole genome shotgun (WGS) entry which is preliminary data.</text>
</comment>
<dbReference type="GO" id="GO:0043819">
    <property type="term" value="F:precorrin-6A synthase (deacetylating) activity"/>
    <property type="evidence" value="ECO:0007669"/>
    <property type="project" value="UniProtKB-EC"/>
</dbReference>
<dbReference type="PANTHER" id="PTHR43467:SF1">
    <property type="entry name" value="PRECORRIN-6A SYNTHASE [DEACETYLATING]"/>
    <property type="match status" value="1"/>
</dbReference>
<dbReference type="RefSeq" id="WP_376829330.1">
    <property type="nucleotide sequence ID" value="NZ_JBHLWR010000006.1"/>
</dbReference>
<dbReference type="SUPFAM" id="SSF53790">
    <property type="entry name" value="Tetrapyrrole methylase"/>
    <property type="match status" value="1"/>
</dbReference>
<keyword evidence="4 6" id="KW-0808">Transferase</keyword>
<evidence type="ECO:0000256" key="5">
    <source>
        <dbReference type="ARBA" id="ARBA00022691"/>
    </source>
</evidence>
<gene>
    <name evidence="8" type="primary">cobF</name>
    <name evidence="8" type="ORF">ACFOEX_13710</name>
</gene>
<dbReference type="NCBIfam" id="TIGR02434">
    <property type="entry name" value="CobF"/>
    <property type="match status" value="1"/>
</dbReference>
<evidence type="ECO:0000313" key="8">
    <source>
        <dbReference type="EMBL" id="MFC3267389.1"/>
    </source>
</evidence>
<dbReference type="Gene3D" id="3.40.1010.10">
    <property type="entry name" value="Cobalt-precorrin-4 Transmethylase, Domain 1"/>
    <property type="match status" value="1"/>
</dbReference>
<dbReference type="EMBL" id="JBHRUV010000120">
    <property type="protein sequence ID" value="MFC3267389.1"/>
    <property type="molecule type" value="Genomic_DNA"/>
</dbReference>
<evidence type="ECO:0000313" key="9">
    <source>
        <dbReference type="Proteomes" id="UP001595536"/>
    </source>
</evidence>
<dbReference type="PIRSF" id="PIRSF036525">
    <property type="entry name" value="CobF"/>
    <property type="match status" value="1"/>
</dbReference>
<dbReference type="InterPro" id="IPR000878">
    <property type="entry name" value="4pyrrol_Mease"/>
</dbReference>
<protein>
    <recommendedName>
        <fullName evidence="6">Precorrin-6A synthase [deacetylating]</fullName>
        <ecNumber evidence="6">2.1.1.152</ecNumber>
    </recommendedName>
</protein>
<evidence type="ECO:0000259" key="7">
    <source>
        <dbReference type="Pfam" id="PF00590"/>
    </source>
</evidence>